<reference evidence="1 2" key="1">
    <citation type="submission" date="2018-06" db="EMBL/GenBank/DDBJ databases">
        <title>Lujinxingia sediminis gen. nov. sp. nov., a new facultative anaerobic member of the class Deltaproteobacteria, and proposal of Lujinxingaceae fam. nov.</title>
        <authorList>
            <person name="Guo L.-Y."/>
            <person name="Li C.-M."/>
            <person name="Wang S."/>
            <person name="Du Z.-J."/>
        </authorList>
    </citation>
    <scope>NUCLEOTIDE SEQUENCE [LARGE SCALE GENOMIC DNA]</scope>
    <source>
        <strain evidence="1 2">FA350</strain>
    </source>
</reference>
<accession>A0A2Z4FK16</accession>
<evidence type="ECO:0000313" key="1">
    <source>
        <dbReference type="EMBL" id="AWV89018.1"/>
    </source>
</evidence>
<dbReference type="Proteomes" id="UP000249799">
    <property type="component" value="Chromosome"/>
</dbReference>
<keyword evidence="2" id="KW-1185">Reference proteome</keyword>
<name>A0A2Z4FK16_9DELT</name>
<dbReference type="OrthoDB" id="5483828at2"/>
<dbReference type="KEGG" id="bsed:DN745_06570"/>
<proteinExistence type="predicted"/>
<organism evidence="1 2">
    <name type="scientific">Bradymonas sediminis</name>
    <dbReference type="NCBI Taxonomy" id="1548548"/>
    <lineage>
        <taxon>Bacteria</taxon>
        <taxon>Deltaproteobacteria</taxon>
        <taxon>Bradymonadales</taxon>
        <taxon>Bradymonadaceae</taxon>
        <taxon>Bradymonas</taxon>
    </lineage>
</organism>
<dbReference type="AlphaFoldDB" id="A0A2Z4FK16"/>
<dbReference type="RefSeq" id="WP_111333174.1">
    <property type="nucleotide sequence ID" value="NZ_CP030032.1"/>
</dbReference>
<gene>
    <name evidence="1" type="ORF">DN745_06570</name>
</gene>
<evidence type="ECO:0000313" key="2">
    <source>
        <dbReference type="Proteomes" id="UP000249799"/>
    </source>
</evidence>
<sequence length="452" mass="48234">MNTKLIQSISLAVIAIFCVSFFGLSAQTAHAQEPEGPKRIAILDVPGGGSDLLTDAVSKLDNVVVEDQAWFLEQIRGRAFKAKGIMSRPEDLKWLMDGAKISYILYLAAGEDDAAPYTARLVGAQSGEPVHQFTVERAPGAGVTASSAKVAALEVNTYMDSQKPRDLEAEAAARAAEEKKKAELKAAEDPNRLKKMQAAEKQNALDAYSRDWFHGSLRGGGIARDFNVTGINKNVSAYSSAFYPGVILNVEAFPIGMSNREYAGIGFYADAVLGFDSVMIQYRDGDGQDVTEEIGITQVDFEGGVLYRLGDPLKLRSTDGAKVDLSIGVRHASFAATPNIQLASISHTSLVIGGRVKSKMFSDIFSLHAGVNVSPIGLFGTGLELFGDTAHSYGVGGNLGGEVLATDAIGIVFGYDFNLQRTNFSGNGELGFQDATAFELVQGLNAGISYNY</sequence>
<dbReference type="EMBL" id="CP030032">
    <property type="protein sequence ID" value="AWV89018.1"/>
    <property type="molecule type" value="Genomic_DNA"/>
</dbReference>
<protein>
    <submittedName>
        <fullName evidence="1">Uncharacterized protein</fullName>
    </submittedName>
</protein>